<evidence type="ECO:0000313" key="6">
    <source>
        <dbReference type="EMBL" id="QKF66294.1"/>
    </source>
</evidence>
<keyword evidence="4" id="KW-1133">Transmembrane helix</keyword>
<dbReference type="Pfam" id="PF17201">
    <property type="entry name" value="Cache_3-Cache_2"/>
    <property type="match status" value="1"/>
</dbReference>
<dbReference type="InterPro" id="IPR029151">
    <property type="entry name" value="Sensor-like_sf"/>
</dbReference>
<dbReference type="InterPro" id="IPR033462">
    <property type="entry name" value="Cache_3-Cache_2"/>
</dbReference>
<keyword evidence="4" id="KW-0812">Transmembrane</keyword>
<dbReference type="CDD" id="cd18774">
    <property type="entry name" value="PDC2_HK_sensor"/>
    <property type="match status" value="1"/>
</dbReference>
<dbReference type="KEGG" id="avp:AVENP_0724"/>
<feature type="transmembrane region" description="Helical" evidence="4">
    <location>
        <begin position="313"/>
        <end position="333"/>
    </location>
</feature>
<dbReference type="SMART" id="SM00283">
    <property type="entry name" value="MA"/>
    <property type="match status" value="1"/>
</dbReference>
<dbReference type="SUPFAM" id="SSF58104">
    <property type="entry name" value="Methyl-accepting chemotaxis protein (MCP) signaling domain"/>
    <property type="match status" value="1"/>
</dbReference>
<dbReference type="Gene3D" id="1.10.287.950">
    <property type="entry name" value="Methyl-accepting chemotaxis protein"/>
    <property type="match status" value="1"/>
</dbReference>
<accession>A0AAE7E3F2</accession>
<keyword evidence="4" id="KW-0472">Membrane</keyword>
<dbReference type="PANTHER" id="PTHR43531">
    <property type="entry name" value="PROTEIN ICFG"/>
    <property type="match status" value="1"/>
</dbReference>
<dbReference type="EMBL" id="CP053840">
    <property type="protein sequence ID" value="QKF66294.1"/>
    <property type="molecule type" value="Genomic_DNA"/>
</dbReference>
<organism evidence="6 7">
    <name type="scientific">Arcobacter venerupis</name>
    <dbReference type="NCBI Taxonomy" id="1054033"/>
    <lineage>
        <taxon>Bacteria</taxon>
        <taxon>Pseudomonadati</taxon>
        <taxon>Campylobacterota</taxon>
        <taxon>Epsilonproteobacteria</taxon>
        <taxon>Campylobacterales</taxon>
        <taxon>Arcobacteraceae</taxon>
        <taxon>Arcobacter</taxon>
    </lineage>
</organism>
<dbReference type="GO" id="GO:0006935">
    <property type="term" value="P:chemotaxis"/>
    <property type="evidence" value="ECO:0007669"/>
    <property type="project" value="UniProtKB-KW"/>
</dbReference>
<evidence type="ECO:0000256" key="1">
    <source>
        <dbReference type="ARBA" id="ARBA00022500"/>
    </source>
</evidence>
<feature type="transmembrane region" description="Helical" evidence="4">
    <location>
        <begin position="12"/>
        <end position="34"/>
    </location>
</feature>
<evidence type="ECO:0000313" key="7">
    <source>
        <dbReference type="Proteomes" id="UP000503482"/>
    </source>
</evidence>
<dbReference type="PROSITE" id="PS50111">
    <property type="entry name" value="CHEMOTAXIS_TRANSDUC_2"/>
    <property type="match status" value="1"/>
</dbReference>
<name>A0AAE7E3F2_9BACT</name>
<sequence length="753" mass="83900">MFNFRTLKSKFLIYIISTLLLVFIVVTTILSNIISTQSTNNSEENFKNKAELITIAFNSLDNNLNEVMKGYINVVKSYLPNDYSIDENKTVKVGQIDAPSFYNGNVLLNNNFDPLEKYTQTTGVIATVFARMGDDFVRVTTTLKKEDGSRAFGTMLGQNSPALKSMLDGKTFYGKVKLFGKDYYVVYEPIIENAKVIGILFIGYDFSTVLNSLKNDIRAIKVNENGYAFMMDYKGNLLIHPSIEGKNIFNEKDREGNYTFQDMIKGEDRFISYTSSDGVDKLAYVKHLNFFNAILVVSDAQEDVYSFSRKSTIYISIAFVITLIIISILLLIVTSKIVEKPLENLSHGLLDFFKYLNKENSSVKLLEIKGEDEFAQMSEEINKNINRTTIFIKEDMELIEDVKKIVNSVKNGDLTKRVQVTTNNKSLEELKNIFNEMLEVTSKNVCQNVNQLKDVLLQFKNLNFTQRIKNDSGLVSVGLNELAEIINQMLVENKSIGLKLDDSSKQLLDNMNKLNNSTNEAAASLEETSAALEEITGNIRHNSENISKMSRLSQNVLSSANDGHKLANETTISMDEINEEVKAISEAIVSIDNIAFQTNILSLNAAVEAATAGEAGKGFAVVAQEVRNLANRSSDVAKEIKSIVENASHKANNGKEIAGKMIEGYVLLNSNISQTINLIADIEVASKEQLKGIEQINNVVNILDKQTQQNASIATQTNSIAVETDDISKTVLKNADEKDFIGKAQVTSSTYEM</sequence>
<protein>
    <submittedName>
        <fullName evidence="6">Cache sensor-containing MCP-domain signal transduction protein</fullName>
    </submittedName>
</protein>
<dbReference type="Pfam" id="PF00015">
    <property type="entry name" value="MCPsignal"/>
    <property type="match status" value="1"/>
</dbReference>
<keyword evidence="3" id="KW-0807">Transducer</keyword>
<gene>
    <name evidence="6" type="ORF">AVENP_0724</name>
</gene>
<proteinExistence type="inferred from homology"/>
<feature type="domain" description="Methyl-accepting transducer" evidence="5">
    <location>
        <begin position="496"/>
        <end position="725"/>
    </location>
</feature>
<dbReference type="Gene3D" id="6.10.340.10">
    <property type="match status" value="1"/>
</dbReference>
<dbReference type="InterPro" id="IPR051310">
    <property type="entry name" value="MCP_chemotaxis"/>
</dbReference>
<evidence type="ECO:0000259" key="5">
    <source>
        <dbReference type="PROSITE" id="PS50111"/>
    </source>
</evidence>
<dbReference type="AlphaFoldDB" id="A0AAE7E3F2"/>
<dbReference type="Proteomes" id="UP000503482">
    <property type="component" value="Chromosome"/>
</dbReference>
<dbReference type="InterPro" id="IPR004089">
    <property type="entry name" value="MCPsignal_dom"/>
</dbReference>
<dbReference type="SUPFAM" id="SSF103190">
    <property type="entry name" value="Sensory domain-like"/>
    <property type="match status" value="1"/>
</dbReference>
<dbReference type="Gene3D" id="3.30.450.20">
    <property type="entry name" value="PAS domain"/>
    <property type="match status" value="1"/>
</dbReference>
<dbReference type="PANTHER" id="PTHR43531:SF11">
    <property type="entry name" value="METHYL-ACCEPTING CHEMOTAXIS PROTEIN 3"/>
    <property type="match status" value="1"/>
</dbReference>
<reference evidence="6 7" key="1">
    <citation type="submission" date="2020-05" db="EMBL/GenBank/DDBJ databases">
        <title>Complete genome sequencing of Campylobacter and Arcobacter type strains.</title>
        <authorList>
            <person name="Miller W.G."/>
            <person name="Yee E."/>
        </authorList>
    </citation>
    <scope>NUCLEOTIDE SEQUENCE [LARGE SCALE GENOMIC DNA]</scope>
    <source>
        <strain evidence="6 7">LMG 26156</strain>
    </source>
</reference>
<evidence type="ECO:0000256" key="4">
    <source>
        <dbReference type="SAM" id="Phobius"/>
    </source>
</evidence>
<evidence type="ECO:0000256" key="3">
    <source>
        <dbReference type="PROSITE-ProRule" id="PRU00284"/>
    </source>
</evidence>
<keyword evidence="7" id="KW-1185">Reference proteome</keyword>
<dbReference type="RefSeq" id="WP_228201830.1">
    <property type="nucleotide sequence ID" value="NZ_CP053840.1"/>
</dbReference>
<evidence type="ECO:0000256" key="2">
    <source>
        <dbReference type="ARBA" id="ARBA00029447"/>
    </source>
</evidence>
<dbReference type="GO" id="GO:0005886">
    <property type="term" value="C:plasma membrane"/>
    <property type="evidence" value="ECO:0007669"/>
    <property type="project" value="TreeGrafter"/>
</dbReference>
<dbReference type="GO" id="GO:0004888">
    <property type="term" value="F:transmembrane signaling receptor activity"/>
    <property type="evidence" value="ECO:0007669"/>
    <property type="project" value="TreeGrafter"/>
</dbReference>
<keyword evidence="1" id="KW-0145">Chemotaxis</keyword>
<dbReference type="GO" id="GO:0007165">
    <property type="term" value="P:signal transduction"/>
    <property type="evidence" value="ECO:0007669"/>
    <property type="project" value="UniProtKB-KW"/>
</dbReference>
<comment type="similarity">
    <text evidence="2">Belongs to the methyl-accepting chemotaxis (MCP) protein family.</text>
</comment>